<gene>
    <name evidence="8" type="ORF">TSA1_23250</name>
</gene>
<dbReference type="SFLD" id="SFLDG01067">
    <property type="entry name" value="SPASM/twitch_domain_containing"/>
    <property type="match status" value="1"/>
</dbReference>
<dbReference type="InterPro" id="IPR023885">
    <property type="entry name" value="4Fe4S-binding_SPASM_dom"/>
</dbReference>
<evidence type="ECO:0000256" key="1">
    <source>
        <dbReference type="ARBA" id="ARBA00001966"/>
    </source>
</evidence>
<dbReference type="InterPro" id="IPR058240">
    <property type="entry name" value="rSAM_sf"/>
</dbReference>
<reference evidence="8 9" key="1">
    <citation type="submission" date="2015-06" db="EMBL/GenBank/DDBJ databases">
        <title>Comparative genome analysis of nirS-carrying Bradyrhizobium sp. strains.</title>
        <authorList>
            <person name="Ishii S."/>
            <person name="Jang J."/>
            <person name="Nishizawa T."/>
            <person name="Senoo K."/>
        </authorList>
    </citation>
    <scope>NUCLEOTIDE SEQUENCE [LARGE SCALE GENOMIC DNA]</scope>
    <source>
        <strain evidence="8 9">TSA1</strain>
    </source>
</reference>
<dbReference type="Pfam" id="PF04055">
    <property type="entry name" value="Radical_SAM"/>
    <property type="match status" value="1"/>
</dbReference>
<evidence type="ECO:0000259" key="7">
    <source>
        <dbReference type="PROSITE" id="PS51918"/>
    </source>
</evidence>
<evidence type="ECO:0000256" key="3">
    <source>
        <dbReference type="ARBA" id="ARBA00022691"/>
    </source>
</evidence>
<dbReference type="UniPathway" id="UPA00782"/>
<organism evidence="8 9">
    <name type="scientific">Bradyrhizobium nitroreducens</name>
    <dbReference type="NCBI Taxonomy" id="709803"/>
    <lineage>
        <taxon>Bacteria</taxon>
        <taxon>Pseudomonadati</taxon>
        <taxon>Pseudomonadota</taxon>
        <taxon>Alphaproteobacteria</taxon>
        <taxon>Hyphomicrobiales</taxon>
        <taxon>Nitrobacteraceae</taxon>
        <taxon>Bradyrhizobium</taxon>
    </lineage>
</organism>
<dbReference type="Proteomes" id="UP000228930">
    <property type="component" value="Unassembled WGS sequence"/>
</dbReference>
<protein>
    <recommendedName>
        <fullName evidence="7">Radical SAM core domain-containing protein</fullName>
    </recommendedName>
</protein>
<keyword evidence="6" id="KW-0411">Iron-sulfur</keyword>
<dbReference type="SUPFAM" id="SSF102114">
    <property type="entry name" value="Radical SAM enzymes"/>
    <property type="match status" value="1"/>
</dbReference>
<dbReference type="EMBL" id="LFJC01000003">
    <property type="protein sequence ID" value="PIT03355.1"/>
    <property type="molecule type" value="Genomic_DNA"/>
</dbReference>
<dbReference type="NCBIfam" id="TIGR04085">
    <property type="entry name" value="rSAM_more_4Fe4S"/>
    <property type="match status" value="1"/>
</dbReference>
<keyword evidence="3" id="KW-0949">S-adenosyl-L-methionine</keyword>
<keyword evidence="9" id="KW-1185">Reference proteome</keyword>
<evidence type="ECO:0000256" key="4">
    <source>
        <dbReference type="ARBA" id="ARBA00022723"/>
    </source>
</evidence>
<proteinExistence type="predicted"/>
<dbReference type="Gene3D" id="3.20.20.70">
    <property type="entry name" value="Aldolase class I"/>
    <property type="match status" value="1"/>
</dbReference>
<dbReference type="AlphaFoldDB" id="A0A2M6UFM5"/>
<dbReference type="SFLD" id="SFLDS00029">
    <property type="entry name" value="Radical_SAM"/>
    <property type="match status" value="1"/>
</dbReference>
<evidence type="ECO:0000256" key="5">
    <source>
        <dbReference type="ARBA" id="ARBA00023004"/>
    </source>
</evidence>
<dbReference type="GO" id="GO:0003824">
    <property type="term" value="F:catalytic activity"/>
    <property type="evidence" value="ECO:0007669"/>
    <property type="project" value="InterPro"/>
</dbReference>
<accession>A0A2M6UFM5</accession>
<keyword evidence="2" id="KW-0004">4Fe-4S</keyword>
<evidence type="ECO:0000256" key="6">
    <source>
        <dbReference type="ARBA" id="ARBA00023014"/>
    </source>
</evidence>
<dbReference type="PROSITE" id="PS51918">
    <property type="entry name" value="RADICAL_SAM"/>
    <property type="match status" value="1"/>
</dbReference>
<dbReference type="InterPro" id="IPR013785">
    <property type="entry name" value="Aldolase_TIM"/>
</dbReference>
<dbReference type="CDD" id="cd01335">
    <property type="entry name" value="Radical_SAM"/>
    <property type="match status" value="1"/>
</dbReference>
<dbReference type="GO" id="GO:0051539">
    <property type="term" value="F:4 iron, 4 sulfur cluster binding"/>
    <property type="evidence" value="ECO:0007669"/>
    <property type="project" value="UniProtKB-KW"/>
</dbReference>
<dbReference type="GO" id="GO:0046872">
    <property type="term" value="F:metal ion binding"/>
    <property type="evidence" value="ECO:0007669"/>
    <property type="project" value="UniProtKB-KW"/>
</dbReference>
<evidence type="ECO:0000313" key="9">
    <source>
        <dbReference type="Proteomes" id="UP000228930"/>
    </source>
</evidence>
<evidence type="ECO:0000256" key="2">
    <source>
        <dbReference type="ARBA" id="ARBA00022485"/>
    </source>
</evidence>
<comment type="caution">
    <text evidence="8">The sequence shown here is derived from an EMBL/GenBank/DDBJ whole genome shotgun (WGS) entry which is preliminary data.</text>
</comment>
<sequence length="452" mass="49129">MKISAYNCLTSSFAPGKHLAFNALTGAFLSLDAERLDDYEALLASIETTGSPPEPVRPFQKTLIENGFVIPDECDEQTEISNRYHGGKAASRGLGLTIAPTITCNFGCGYCFQSHSNTRMDDARIDDLLAFVDARLEAGTSLNVTWFGGEPLGAFDVIEKLAPRLHALAMERDCTFGHSIITNGYLLTEARAAFLASIPGFGDAQVTLDGARRHHDIRRPTLAGNGTFDRILDNLVAAARHIPILVRVNVDHRNVDGLEELLDALTERGLRHVGVYLGHVWHYTDEVGATDILTKEEFAAIETQFKFLKFRKGFASGAMLPQPKRGALCSADSNNSFVLGPGGGIFNCWNEAHQDARQALGRYSPATEPQPNEVKQQWAGYEPSAKPACRSCHVAPLCMTGCPWEAAKVTDTGDCISARFNLADQLRLYDLEQSVALADKTRQQSAGAAGIA</sequence>
<evidence type="ECO:0000313" key="8">
    <source>
        <dbReference type="EMBL" id="PIT03355.1"/>
    </source>
</evidence>
<name>A0A2M6UFM5_9BRAD</name>
<dbReference type="PANTHER" id="PTHR43787:SF3">
    <property type="entry name" value="ARYLSULFATASE REGULATORY PROTEIN"/>
    <property type="match status" value="1"/>
</dbReference>
<keyword evidence="4" id="KW-0479">Metal-binding</keyword>
<feature type="domain" description="Radical SAM core" evidence="7">
    <location>
        <begin position="90"/>
        <end position="318"/>
    </location>
</feature>
<comment type="cofactor">
    <cofactor evidence="1">
        <name>[4Fe-4S] cluster</name>
        <dbReference type="ChEBI" id="CHEBI:49883"/>
    </cofactor>
</comment>
<dbReference type="PANTHER" id="PTHR43787">
    <property type="entry name" value="FEMO COFACTOR BIOSYNTHESIS PROTEIN NIFB-RELATED"/>
    <property type="match status" value="1"/>
</dbReference>
<keyword evidence="5" id="KW-0408">Iron</keyword>
<dbReference type="RefSeq" id="WP_100178497.1">
    <property type="nucleotide sequence ID" value="NZ_LFJC01000003.1"/>
</dbReference>
<dbReference type="InterPro" id="IPR007197">
    <property type="entry name" value="rSAM"/>
</dbReference>